<proteinExistence type="predicted"/>
<name>A0A411YXW7_9RHOB</name>
<sequence>MNEGGSKPPLLWVFNSANEFPALAEALGPDQPLVGMRSLNGVVRRDTLTTRHSRLLATSYSIAIASYLGNRPCSLGGNCQGAPIAAEMARNLILDAMDVRGFIAMEWMELPPLPLRATLLFGAESKDYNPFLRNFDPWPAWNRLFTHADCRILPGTHGTYFLPKTIVALANEIRNAVSMPEDLPVSHRPVFLPKNIPDSVSAGRQFTVSIETGKLQAGDDILAIWECESTVLPHLEVVPISEASAGGQILDLSAPAIAGSWTLQLFQTNPQQGPLTWRTDTLRDYGISVVEQPDALIQRQLQKS</sequence>
<dbReference type="InterPro" id="IPR029058">
    <property type="entry name" value="AB_hydrolase_fold"/>
</dbReference>
<protein>
    <submittedName>
        <fullName evidence="1">Uncharacterized protein</fullName>
    </submittedName>
</protein>
<accession>A0A411YXW7</accession>
<reference evidence="1 2" key="1">
    <citation type="submission" date="2018-08" db="EMBL/GenBank/DDBJ databases">
        <title>Flavobacterium tibetense sp. nov., isolated from a wetland YonghuCo on Tibetan Plateau.</title>
        <authorList>
            <person name="Phurbu D."/>
            <person name="Lu H."/>
            <person name="Xing P."/>
        </authorList>
    </citation>
    <scope>NUCLEOTIDE SEQUENCE [LARGE SCALE GENOMIC DNA]</scope>
    <source>
        <strain evidence="1 2">DJC</strain>
    </source>
</reference>
<dbReference type="Gene3D" id="3.40.50.1820">
    <property type="entry name" value="alpha/beta hydrolase"/>
    <property type="match status" value="1"/>
</dbReference>
<keyword evidence="2" id="KW-1185">Reference proteome</keyword>
<gene>
    <name evidence="1" type="ORF">D1012_18270</name>
</gene>
<dbReference type="EMBL" id="QWEY01000012">
    <property type="protein sequence ID" value="RGP35737.1"/>
    <property type="molecule type" value="Genomic_DNA"/>
</dbReference>
<evidence type="ECO:0000313" key="2">
    <source>
        <dbReference type="Proteomes" id="UP000284547"/>
    </source>
</evidence>
<dbReference type="AlphaFoldDB" id="A0A411YXW7"/>
<dbReference type="SUPFAM" id="SSF53474">
    <property type="entry name" value="alpha/beta-Hydrolases"/>
    <property type="match status" value="1"/>
</dbReference>
<comment type="caution">
    <text evidence="1">The sequence shown here is derived from an EMBL/GenBank/DDBJ whole genome shotgun (WGS) entry which is preliminary data.</text>
</comment>
<dbReference type="Proteomes" id="UP000284547">
    <property type="component" value="Unassembled WGS sequence"/>
</dbReference>
<organism evidence="1 2">
    <name type="scientific">Pseudotabrizicola alkalilacus</name>
    <dbReference type="NCBI Taxonomy" id="2305252"/>
    <lineage>
        <taxon>Bacteria</taxon>
        <taxon>Pseudomonadati</taxon>
        <taxon>Pseudomonadota</taxon>
        <taxon>Alphaproteobacteria</taxon>
        <taxon>Rhodobacterales</taxon>
        <taxon>Paracoccaceae</taxon>
        <taxon>Pseudotabrizicola</taxon>
    </lineage>
</organism>
<evidence type="ECO:0000313" key="1">
    <source>
        <dbReference type="EMBL" id="RGP35737.1"/>
    </source>
</evidence>